<keyword evidence="2" id="KW-1185">Reference proteome</keyword>
<proteinExistence type="predicted"/>
<reference evidence="1" key="4">
    <citation type="submission" date="2025-08" db="UniProtKB">
        <authorList>
            <consortium name="Ensembl"/>
        </authorList>
    </citation>
    <scope>IDENTIFICATION</scope>
</reference>
<protein>
    <submittedName>
        <fullName evidence="1">Uncharacterized protein</fullName>
    </submittedName>
</protein>
<reference evidence="1" key="5">
    <citation type="submission" date="2025-09" db="UniProtKB">
        <authorList>
            <consortium name="Ensembl"/>
        </authorList>
    </citation>
    <scope>IDENTIFICATION</scope>
</reference>
<accession>A0A4W3HJJ3</accession>
<reference evidence="2" key="1">
    <citation type="journal article" date="2006" name="Science">
        <title>Ancient noncoding elements conserved in the human genome.</title>
        <authorList>
            <person name="Venkatesh B."/>
            <person name="Kirkness E.F."/>
            <person name="Loh Y.H."/>
            <person name="Halpern A.L."/>
            <person name="Lee A.P."/>
            <person name="Johnson J."/>
            <person name="Dandona N."/>
            <person name="Viswanathan L.D."/>
            <person name="Tay A."/>
            <person name="Venter J.C."/>
            <person name="Strausberg R.L."/>
            <person name="Brenner S."/>
        </authorList>
    </citation>
    <scope>NUCLEOTIDE SEQUENCE [LARGE SCALE GENOMIC DNA]</scope>
</reference>
<dbReference type="AlphaFoldDB" id="A0A4W3HJJ3"/>
<dbReference type="InParanoid" id="A0A4W3HJJ3"/>
<evidence type="ECO:0000313" key="2">
    <source>
        <dbReference type="Proteomes" id="UP000314986"/>
    </source>
</evidence>
<dbReference type="Ensembl" id="ENSCMIT00000015804.1">
    <property type="protein sequence ID" value="ENSCMIP00000015485.1"/>
    <property type="gene ID" value="ENSCMIG00000007559.1"/>
</dbReference>
<reference evidence="2" key="3">
    <citation type="journal article" date="2014" name="Nature">
        <title>Elephant shark genome provides unique insights into gnathostome evolution.</title>
        <authorList>
            <consortium name="International Elephant Shark Genome Sequencing Consortium"/>
            <person name="Venkatesh B."/>
            <person name="Lee A.P."/>
            <person name="Ravi V."/>
            <person name="Maurya A.K."/>
            <person name="Lian M.M."/>
            <person name="Swann J.B."/>
            <person name="Ohta Y."/>
            <person name="Flajnik M.F."/>
            <person name="Sutoh Y."/>
            <person name="Kasahara M."/>
            <person name="Hoon S."/>
            <person name="Gangu V."/>
            <person name="Roy S.W."/>
            <person name="Irimia M."/>
            <person name="Korzh V."/>
            <person name="Kondrychyn I."/>
            <person name="Lim Z.W."/>
            <person name="Tay B.H."/>
            <person name="Tohari S."/>
            <person name="Kong K.W."/>
            <person name="Ho S."/>
            <person name="Lorente-Galdos B."/>
            <person name="Quilez J."/>
            <person name="Marques-Bonet T."/>
            <person name="Raney B.J."/>
            <person name="Ingham P.W."/>
            <person name="Tay A."/>
            <person name="Hillier L.W."/>
            <person name="Minx P."/>
            <person name="Boehm T."/>
            <person name="Wilson R.K."/>
            <person name="Brenner S."/>
            <person name="Warren W.C."/>
        </authorList>
    </citation>
    <scope>NUCLEOTIDE SEQUENCE [LARGE SCALE GENOMIC DNA]</scope>
</reference>
<dbReference type="Proteomes" id="UP000314986">
    <property type="component" value="Unassembled WGS sequence"/>
</dbReference>
<reference evidence="2" key="2">
    <citation type="journal article" date="2007" name="PLoS Biol.">
        <title>Survey sequencing and comparative analysis of the elephant shark (Callorhinchus milii) genome.</title>
        <authorList>
            <person name="Venkatesh B."/>
            <person name="Kirkness E.F."/>
            <person name="Loh Y.H."/>
            <person name="Halpern A.L."/>
            <person name="Lee A.P."/>
            <person name="Johnson J."/>
            <person name="Dandona N."/>
            <person name="Viswanathan L.D."/>
            <person name="Tay A."/>
            <person name="Venter J.C."/>
            <person name="Strausberg R.L."/>
            <person name="Brenner S."/>
        </authorList>
    </citation>
    <scope>NUCLEOTIDE SEQUENCE [LARGE SCALE GENOMIC DNA]</scope>
</reference>
<sequence length="67" mass="7489">MRFCAGLKASIFHLTPLQPSFDSIKCSEMNHWGTNLRINTSFFFPTTVASLEAESICKTWTDVCGIS</sequence>
<name>A0A4W3HJJ3_CALMI</name>
<organism evidence="1 2">
    <name type="scientific">Callorhinchus milii</name>
    <name type="common">Ghost shark</name>
    <dbReference type="NCBI Taxonomy" id="7868"/>
    <lineage>
        <taxon>Eukaryota</taxon>
        <taxon>Metazoa</taxon>
        <taxon>Chordata</taxon>
        <taxon>Craniata</taxon>
        <taxon>Vertebrata</taxon>
        <taxon>Chondrichthyes</taxon>
        <taxon>Holocephali</taxon>
        <taxon>Chimaeriformes</taxon>
        <taxon>Callorhinchidae</taxon>
        <taxon>Callorhinchus</taxon>
    </lineage>
</organism>
<evidence type="ECO:0000313" key="1">
    <source>
        <dbReference type="Ensembl" id="ENSCMIP00000015485.1"/>
    </source>
</evidence>